<evidence type="ECO:0000256" key="6">
    <source>
        <dbReference type="ARBA" id="ARBA00023136"/>
    </source>
</evidence>
<keyword evidence="4 7" id="KW-0812">Transmembrane</keyword>
<dbReference type="RefSeq" id="WP_380717112.1">
    <property type="nucleotide sequence ID" value="NZ_JBHSGI010000005.1"/>
</dbReference>
<comment type="subcellular location">
    <subcellularLocation>
        <location evidence="1">Cell inner membrane</location>
        <topology evidence="1">Multi-pass membrane protein</topology>
    </subcellularLocation>
</comment>
<feature type="transmembrane region" description="Helical" evidence="7">
    <location>
        <begin position="46"/>
        <end position="70"/>
    </location>
</feature>
<dbReference type="InterPro" id="IPR052031">
    <property type="entry name" value="Membrane_Transporter-Flippase"/>
</dbReference>
<feature type="transmembrane region" description="Helical" evidence="7">
    <location>
        <begin position="387"/>
        <end position="412"/>
    </location>
</feature>
<dbReference type="EMBL" id="JBHSGI010000005">
    <property type="protein sequence ID" value="MFC4668767.1"/>
    <property type="molecule type" value="Genomic_DNA"/>
</dbReference>
<comment type="caution">
    <text evidence="8">The sequence shown here is derived from an EMBL/GenBank/DDBJ whole genome shotgun (WGS) entry which is preliminary data.</text>
</comment>
<feature type="transmembrane region" description="Helical" evidence="7">
    <location>
        <begin position="91"/>
        <end position="112"/>
    </location>
</feature>
<evidence type="ECO:0000256" key="2">
    <source>
        <dbReference type="ARBA" id="ARBA00022448"/>
    </source>
</evidence>
<dbReference type="Pfam" id="PF01554">
    <property type="entry name" value="MatE"/>
    <property type="match status" value="2"/>
</dbReference>
<evidence type="ECO:0000313" key="9">
    <source>
        <dbReference type="Proteomes" id="UP001595973"/>
    </source>
</evidence>
<organism evidence="8 9">
    <name type="scientific">Seohaeicola nanhaiensis</name>
    <dbReference type="NCBI Taxonomy" id="1387282"/>
    <lineage>
        <taxon>Bacteria</taxon>
        <taxon>Pseudomonadati</taxon>
        <taxon>Pseudomonadota</taxon>
        <taxon>Alphaproteobacteria</taxon>
        <taxon>Rhodobacterales</taxon>
        <taxon>Roseobacteraceae</taxon>
        <taxon>Seohaeicola</taxon>
    </lineage>
</organism>
<feature type="transmembrane region" description="Helical" evidence="7">
    <location>
        <begin position="359"/>
        <end position="380"/>
    </location>
</feature>
<keyword evidence="6 7" id="KW-0472">Membrane</keyword>
<feature type="transmembrane region" description="Helical" evidence="7">
    <location>
        <begin position="20"/>
        <end position="40"/>
    </location>
</feature>
<dbReference type="PANTHER" id="PTHR43549">
    <property type="entry name" value="MULTIDRUG RESISTANCE PROTEIN YPNP-RELATED"/>
    <property type="match status" value="1"/>
</dbReference>
<feature type="transmembrane region" description="Helical" evidence="7">
    <location>
        <begin position="244"/>
        <end position="266"/>
    </location>
</feature>
<feature type="transmembrane region" description="Helical" evidence="7">
    <location>
        <begin position="418"/>
        <end position="439"/>
    </location>
</feature>
<name>A0ABV9KFA4_9RHOB</name>
<proteinExistence type="predicted"/>
<evidence type="ECO:0000256" key="1">
    <source>
        <dbReference type="ARBA" id="ARBA00004429"/>
    </source>
</evidence>
<feature type="transmembrane region" description="Helical" evidence="7">
    <location>
        <begin position="168"/>
        <end position="187"/>
    </location>
</feature>
<feature type="transmembrane region" description="Helical" evidence="7">
    <location>
        <begin position="193"/>
        <end position="218"/>
    </location>
</feature>
<dbReference type="Proteomes" id="UP001595973">
    <property type="component" value="Unassembled WGS sequence"/>
</dbReference>
<keyword evidence="3" id="KW-1003">Cell membrane</keyword>
<dbReference type="PANTHER" id="PTHR43549:SF3">
    <property type="entry name" value="MULTIDRUG RESISTANCE PROTEIN YPNP-RELATED"/>
    <property type="match status" value="1"/>
</dbReference>
<reference evidence="9" key="1">
    <citation type="journal article" date="2019" name="Int. J. Syst. Evol. Microbiol.">
        <title>The Global Catalogue of Microorganisms (GCM) 10K type strain sequencing project: providing services to taxonomists for standard genome sequencing and annotation.</title>
        <authorList>
            <consortium name="The Broad Institute Genomics Platform"/>
            <consortium name="The Broad Institute Genome Sequencing Center for Infectious Disease"/>
            <person name="Wu L."/>
            <person name="Ma J."/>
        </authorList>
    </citation>
    <scope>NUCLEOTIDE SEQUENCE [LARGE SCALE GENOMIC DNA]</scope>
    <source>
        <strain evidence="9">CGMCC 4.7283</strain>
    </source>
</reference>
<evidence type="ECO:0000256" key="4">
    <source>
        <dbReference type="ARBA" id="ARBA00022692"/>
    </source>
</evidence>
<feature type="transmembrane region" description="Helical" evidence="7">
    <location>
        <begin position="286"/>
        <end position="306"/>
    </location>
</feature>
<evidence type="ECO:0000256" key="5">
    <source>
        <dbReference type="ARBA" id="ARBA00022989"/>
    </source>
</evidence>
<dbReference type="InterPro" id="IPR048279">
    <property type="entry name" value="MdtK-like"/>
</dbReference>
<protein>
    <submittedName>
        <fullName evidence="8">MATE family efflux transporter</fullName>
    </submittedName>
</protein>
<keyword evidence="2" id="KW-0813">Transport</keyword>
<keyword evidence="5 7" id="KW-1133">Transmembrane helix</keyword>
<dbReference type="InterPro" id="IPR002528">
    <property type="entry name" value="MATE_fam"/>
</dbReference>
<accession>A0ABV9KFA4</accession>
<evidence type="ECO:0000256" key="7">
    <source>
        <dbReference type="SAM" id="Phobius"/>
    </source>
</evidence>
<evidence type="ECO:0000313" key="8">
    <source>
        <dbReference type="EMBL" id="MFC4668767.1"/>
    </source>
</evidence>
<feature type="transmembrane region" description="Helical" evidence="7">
    <location>
        <begin position="318"/>
        <end position="339"/>
    </location>
</feature>
<evidence type="ECO:0000256" key="3">
    <source>
        <dbReference type="ARBA" id="ARBA00022475"/>
    </source>
</evidence>
<feature type="transmembrane region" description="Helical" evidence="7">
    <location>
        <begin position="132"/>
        <end position="156"/>
    </location>
</feature>
<dbReference type="PIRSF" id="PIRSF006603">
    <property type="entry name" value="DinF"/>
    <property type="match status" value="1"/>
</dbReference>
<gene>
    <name evidence="8" type="ORF">ACFO5X_09390</name>
</gene>
<keyword evidence="9" id="KW-1185">Reference proteome</keyword>
<sequence>MLQHPLLVAPIGRTILRLAAPNVMAMLATLATSMAEVWYVGHMGTAALAGLALAFPMYMLNLMIAAGSMGGAVSGAIAQRLGANDRAGAEALAFHALVLAAVLSLVASAIFLTLGPRIYGALGGQGAVLEQALAYSGALFAGCITLWLAKTLAGIVRATGRMGVSARLLMTGSAVQVVVAGALVFGIGPLPALGIAGAAAGAVAGFGVSTLLLLHFLIRRCPELTLRLSGIPLRLSVFADLLRVGALASISPFTSIGTVLAITGLVARLGPDALAGYGIGARLEFLMIPLVFGFGAATITMVGVHFGARAYGRGHRIAWTAAGMSALMTGAIGGLMALFPGLWADLFTDVEAVRETCRLYLRIAGPFYALFGFGQCLYFASQGARRMLWPVIGSLLRFLTVVAGGAVLVAQGGLEAEGIFHLIVLSLVAYATVTAVAIWRGAWMRGVVAVPAQ</sequence>